<evidence type="ECO:0000259" key="1">
    <source>
        <dbReference type="Pfam" id="PF05170"/>
    </source>
</evidence>
<dbReference type="GO" id="GO:0005886">
    <property type="term" value="C:plasma membrane"/>
    <property type="evidence" value="ECO:0007669"/>
    <property type="project" value="TreeGrafter"/>
</dbReference>
<name>A0A419WAG0_9BACT</name>
<gene>
    <name evidence="2" type="ORF">BC643_2763</name>
</gene>
<proteinExistence type="predicted"/>
<evidence type="ECO:0000313" key="3">
    <source>
        <dbReference type="Proteomes" id="UP000283387"/>
    </source>
</evidence>
<dbReference type="InterPro" id="IPR007844">
    <property type="entry name" value="AsmA"/>
</dbReference>
<dbReference type="InterPro" id="IPR052894">
    <property type="entry name" value="AsmA-related"/>
</dbReference>
<comment type="caution">
    <text evidence="2">The sequence shown here is derived from an EMBL/GenBank/DDBJ whole genome shotgun (WGS) entry which is preliminary data.</text>
</comment>
<dbReference type="PANTHER" id="PTHR30441:SF8">
    <property type="entry name" value="DUF748 DOMAIN-CONTAINING PROTEIN"/>
    <property type="match status" value="1"/>
</dbReference>
<sequence length="994" mass="109612">MKKAGKVILYLLLSLFALVLVLMVIAASMQDRIAKLAIDEVSKSTNIPITIEDINFSLIRNFPMATLECSKLAVRAPENNSAPGDTLANVGKMFISVELKPLLNSVFKIREIEVENAKIYYAVDTAGVSNYDFLMDTTTTAIDTADNAIYLNIKALNLQNVQCVYSDQKLKATADLLIERLELSGLIDNNRYLGEVKAEAKLSNCSLDSTNLHLLHEAAIKLDLDYRDSLLTVNAADLTLDEDARLALSGSVTMNKQLPANLKLKAEQCQLGGLSKYIPEHYFADYGIQNLAGELGLEATVQGNLGDSILPRADILVALSGGALQYQNYPVLRNISFVGSASNGDERTITGSSLKIDSFSFETDSSKASLSGTIVGLDKPQYDLLSILNLDLNELAPFVPDSLVTGLGGKLGAVVSTHGTFPGSLTDSFLQSLQKNSTFRLNAEDLSFSMDSTLSVQNLNGQFEYKPGQLKLSDLNCSLPTYNMNLRNAELDAAVTGDFMKPESLAFQISQFALATDSCQLQLSGQLINPMAPDYLVNGQLSLDLNEIEKYLPAGTVESMSGKVLANFSSKAKIDLETVGDDALGIAFEKTRINLSMGRVNVQMADSLTSVKDLTGKVNYAADSLWLGGLTLNYMGVQFGADSTSITRLYSAVLQNKAEEMKVHGKFSVDKLDYSWVEKLMARLEEEPTPSGPAADPEPARYTYKVNGRLKANQLNYEGNLFENIDSKFLVKENHYVFDSLKMDAFDGTSLSSIKIDFTANEQMEIYFKTNVKQMDVTKLITGFHDYMDMDDIKAENVQGKVSTTMDGKIVVDKDYNPVYNSLMLKGDLKLENGALINVKPVMEIEKIPGVGLKNMDNLRFSALSSSIFLLNIKLYIPKTEIRSSSFDAMFLGMWSFGDDYAYHIRMFLGEVLSSKSKANLKKQMKENGFEDEDESDLTKGRSSIYLVSKLENGKEKAWLDNKKDRVNMEAKVKMQEGALKFTFHPSFVTYDTE</sequence>
<dbReference type="GO" id="GO:0090313">
    <property type="term" value="P:regulation of protein targeting to membrane"/>
    <property type="evidence" value="ECO:0007669"/>
    <property type="project" value="TreeGrafter"/>
</dbReference>
<dbReference type="RefSeq" id="WP_120273607.1">
    <property type="nucleotide sequence ID" value="NZ_RAPN01000001.1"/>
</dbReference>
<organism evidence="2 3">
    <name type="scientific">Mangrovibacterium diazotrophicum</name>
    <dbReference type="NCBI Taxonomy" id="1261403"/>
    <lineage>
        <taxon>Bacteria</taxon>
        <taxon>Pseudomonadati</taxon>
        <taxon>Bacteroidota</taxon>
        <taxon>Bacteroidia</taxon>
        <taxon>Marinilabiliales</taxon>
        <taxon>Prolixibacteraceae</taxon>
        <taxon>Mangrovibacterium</taxon>
    </lineage>
</organism>
<evidence type="ECO:0000313" key="2">
    <source>
        <dbReference type="EMBL" id="RKD92392.1"/>
    </source>
</evidence>
<dbReference type="EMBL" id="RAPN01000001">
    <property type="protein sequence ID" value="RKD92392.1"/>
    <property type="molecule type" value="Genomic_DNA"/>
</dbReference>
<protein>
    <submittedName>
        <fullName evidence="2">AsmA-like protein</fullName>
    </submittedName>
</protein>
<feature type="domain" description="AsmA" evidence="1">
    <location>
        <begin position="1"/>
        <end position="188"/>
    </location>
</feature>
<dbReference type="PANTHER" id="PTHR30441">
    <property type="entry name" value="DUF748 DOMAIN-CONTAINING PROTEIN"/>
    <property type="match status" value="1"/>
</dbReference>
<dbReference type="OrthoDB" id="975028at2"/>
<reference evidence="2 3" key="1">
    <citation type="submission" date="2018-09" db="EMBL/GenBank/DDBJ databases">
        <title>Genomic Encyclopedia of Archaeal and Bacterial Type Strains, Phase II (KMG-II): from individual species to whole genera.</title>
        <authorList>
            <person name="Goeker M."/>
        </authorList>
    </citation>
    <scope>NUCLEOTIDE SEQUENCE [LARGE SCALE GENOMIC DNA]</scope>
    <source>
        <strain evidence="2 3">DSM 27148</strain>
    </source>
</reference>
<keyword evidence="3" id="KW-1185">Reference proteome</keyword>
<dbReference type="AlphaFoldDB" id="A0A419WAG0"/>
<dbReference type="Pfam" id="PF05170">
    <property type="entry name" value="AsmA"/>
    <property type="match status" value="1"/>
</dbReference>
<accession>A0A419WAG0</accession>
<dbReference type="Proteomes" id="UP000283387">
    <property type="component" value="Unassembled WGS sequence"/>
</dbReference>